<evidence type="ECO:0000313" key="1">
    <source>
        <dbReference type="EMBL" id="MCI90259.1"/>
    </source>
</evidence>
<proteinExistence type="predicted"/>
<keyword evidence="2" id="KW-1185">Reference proteome</keyword>
<dbReference type="EMBL" id="LXQA011239467">
    <property type="protein sequence ID" value="MCI90259.1"/>
    <property type="molecule type" value="Genomic_DNA"/>
</dbReference>
<evidence type="ECO:0000313" key="2">
    <source>
        <dbReference type="Proteomes" id="UP000265520"/>
    </source>
</evidence>
<name>A0A392VS46_9FABA</name>
<dbReference type="Proteomes" id="UP000265520">
    <property type="component" value="Unassembled WGS sequence"/>
</dbReference>
<protein>
    <submittedName>
        <fullName evidence="1">Uncharacterized protein</fullName>
    </submittedName>
</protein>
<dbReference type="AlphaFoldDB" id="A0A392VS46"/>
<reference evidence="1 2" key="1">
    <citation type="journal article" date="2018" name="Front. Plant Sci.">
        <title>Red Clover (Trifolium pratense) and Zigzag Clover (T. medium) - A Picture of Genomic Similarities and Differences.</title>
        <authorList>
            <person name="Dluhosova J."/>
            <person name="Istvanek J."/>
            <person name="Nedelnik J."/>
            <person name="Repkova J."/>
        </authorList>
    </citation>
    <scope>NUCLEOTIDE SEQUENCE [LARGE SCALE GENOMIC DNA]</scope>
    <source>
        <strain evidence="2">cv. 10/8</strain>
        <tissue evidence="1">Leaf</tissue>
    </source>
</reference>
<comment type="caution">
    <text evidence="1">The sequence shown here is derived from an EMBL/GenBank/DDBJ whole genome shotgun (WGS) entry which is preliminary data.</text>
</comment>
<organism evidence="1 2">
    <name type="scientific">Trifolium medium</name>
    <dbReference type="NCBI Taxonomy" id="97028"/>
    <lineage>
        <taxon>Eukaryota</taxon>
        <taxon>Viridiplantae</taxon>
        <taxon>Streptophyta</taxon>
        <taxon>Embryophyta</taxon>
        <taxon>Tracheophyta</taxon>
        <taxon>Spermatophyta</taxon>
        <taxon>Magnoliopsida</taxon>
        <taxon>eudicotyledons</taxon>
        <taxon>Gunneridae</taxon>
        <taxon>Pentapetalae</taxon>
        <taxon>rosids</taxon>
        <taxon>fabids</taxon>
        <taxon>Fabales</taxon>
        <taxon>Fabaceae</taxon>
        <taxon>Papilionoideae</taxon>
        <taxon>50 kb inversion clade</taxon>
        <taxon>NPAAA clade</taxon>
        <taxon>Hologalegina</taxon>
        <taxon>IRL clade</taxon>
        <taxon>Trifolieae</taxon>
        <taxon>Trifolium</taxon>
    </lineage>
</organism>
<accession>A0A392VS46</accession>
<sequence>MVSAPSSGWTKPGVDCVLFFLGSYCQLRPALEGPSLAQKAALFSWFLLVAAPSLGGSKPGAVHCSQG</sequence>